<dbReference type="PROSITE" id="PS50088">
    <property type="entry name" value="ANK_REPEAT"/>
    <property type="match status" value="2"/>
</dbReference>
<dbReference type="PROSITE" id="PS50297">
    <property type="entry name" value="ANK_REP_REGION"/>
    <property type="match status" value="1"/>
</dbReference>
<dbReference type="Gene3D" id="1.25.40.20">
    <property type="entry name" value="Ankyrin repeat-containing domain"/>
    <property type="match status" value="1"/>
</dbReference>
<keyword evidence="2 3" id="KW-0040">ANK repeat</keyword>
<keyword evidence="6" id="KW-1185">Reference proteome</keyword>
<keyword evidence="1" id="KW-0677">Repeat</keyword>
<protein>
    <submittedName>
        <fullName evidence="5">Uncharacterized protein</fullName>
    </submittedName>
</protein>
<sequence length="633" mass="66189">MSPGAGQEARLLALQEREHALLLELDDVQAQLQSLGASPRALPKDVLWAELSVSEREAACFLGYHEQSWDDGVVPPACSRRWDALAPRDKSAAQRLGYAESSWNVSASRGEGKSAAPADASREGDDVPAPTAAREEASEPPATAVPAGEGVVPSHTAPLETEGELPPAKDGVPSTTASPEAEGELSPTSLPEEGMPSPVAAIALGDAHRIGVSISSLGSELESPRDPSCKRESCASEPGWLKEADAILKTTPSAEEVTPSLGSRWADYDEEGEEEDSHAQEEEHQEKGTPRVRGGQQKGSRQAEPSGEGGGRGLGGADARRGKGKGMPSEGKGGRERVRHGSSTKGGGAPQQGGFGGGFGGLEDEFKGLGLGKKGPPPASDSGSGGPRYAADGSGRVIVPPGGVPPGGKGAKGGGGRGGPQRETPQQAIARRIEREKREAEEASRRESEKVHAQGETPQQAIARRIEREKREAEAAAEAWSKASQQTEISEYKEVEGGVPLVPLPPGIDPHSMSMSSNTEGLQQLLDTYPNAIFARKEGGMYDSWLPLHGAAYKGHLETVQLLVQRGAPVDAKTKKLDTALRFAASKGHAHVVTFLLEAKADPAIVNLGGVTALESARLAKSDETVRVLEAKC</sequence>
<evidence type="ECO:0000313" key="5">
    <source>
        <dbReference type="EMBL" id="KAL1522630.1"/>
    </source>
</evidence>
<feature type="region of interest" description="Disordered" evidence="4">
    <location>
        <begin position="215"/>
        <end position="461"/>
    </location>
</feature>
<feature type="compositionally biased region" description="Basic and acidic residues" evidence="4">
    <location>
        <begin position="431"/>
        <end position="453"/>
    </location>
</feature>
<accession>A0AB34JKQ8</accession>
<dbReference type="Pfam" id="PF12796">
    <property type="entry name" value="Ank_2"/>
    <property type="match status" value="1"/>
</dbReference>
<evidence type="ECO:0000256" key="3">
    <source>
        <dbReference type="PROSITE-ProRule" id="PRU00023"/>
    </source>
</evidence>
<evidence type="ECO:0000256" key="1">
    <source>
        <dbReference type="ARBA" id="ARBA00022737"/>
    </source>
</evidence>
<dbReference type="InterPro" id="IPR002110">
    <property type="entry name" value="Ankyrin_rpt"/>
</dbReference>
<gene>
    <name evidence="5" type="ORF">AB1Y20_017611</name>
</gene>
<feature type="compositionally biased region" description="Gly residues" evidence="4">
    <location>
        <begin position="307"/>
        <end position="316"/>
    </location>
</feature>
<feature type="repeat" description="ANK" evidence="3">
    <location>
        <begin position="576"/>
        <end position="608"/>
    </location>
</feature>
<feature type="compositionally biased region" description="Gly residues" evidence="4">
    <location>
        <begin position="405"/>
        <end position="419"/>
    </location>
</feature>
<reference evidence="5 6" key="1">
    <citation type="journal article" date="2024" name="Science">
        <title>Giant polyketide synthase enzymes in the biosynthesis of giant marine polyether toxins.</title>
        <authorList>
            <person name="Fallon T.R."/>
            <person name="Shende V.V."/>
            <person name="Wierzbicki I.H."/>
            <person name="Pendleton A.L."/>
            <person name="Watervoot N.F."/>
            <person name="Auber R.P."/>
            <person name="Gonzalez D.J."/>
            <person name="Wisecaver J.H."/>
            <person name="Moore B.S."/>
        </authorList>
    </citation>
    <scope>NUCLEOTIDE SEQUENCE [LARGE SCALE GENOMIC DNA]</scope>
    <source>
        <strain evidence="5 6">12B1</strain>
    </source>
</reference>
<dbReference type="PANTHER" id="PTHR24171">
    <property type="entry name" value="ANKYRIN REPEAT DOMAIN-CONTAINING PROTEIN 39-RELATED"/>
    <property type="match status" value="1"/>
</dbReference>
<dbReference type="SUPFAM" id="SSF48403">
    <property type="entry name" value="Ankyrin repeat"/>
    <property type="match status" value="1"/>
</dbReference>
<organism evidence="5 6">
    <name type="scientific">Prymnesium parvum</name>
    <name type="common">Toxic golden alga</name>
    <dbReference type="NCBI Taxonomy" id="97485"/>
    <lineage>
        <taxon>Eukaryota</taxon>
        <taxon>Haptista</taxon>
        <taxon>Haptophyta</taxon>
        <taxon>Prymnesiophyceae</taxon>
        <taxon>Prymnesiales</taxon>
        <taxon>Prymnesiaceae</taxon>
        <taxon>Prymnesium</taxon>
    </lineage>
</organism>
<evidence type="ECO:0000256" key="4">
    <source>
        <dbReference type="SAM" id="MobiDB-lite"/>
    </source>
</evidence>
<dbReference type="Proteomes" id="UP001515480">
    <property type="component" value="Unassembled WGS sequence"/>
</dbReference>
<dbReference type="AlphaFoldDB" id="A0AB34JKQ8"/>
<feature type="compositionally biased region" description="Basic and acidic residues" evidence="4">
    <location>
        <begin position="277"/>
        <end position="289"/>
    </location>
</feature>
<feature type="compositionally biased region" description="Gly residues" evidence="4">
    <location>
        <begin position="344"/>
        <end position="361"/>
    </location>
</feature>
<feature type="region of interest" description="Disordered" evidence="4">
    <location>
        <begin position="105"/>
        <end position="200"/>
    </location>
</feature>
<evidence type="ECO:0000313" key="6">
    <source>
        <dbReference type="Proteomes" id="UP001515480"/>
    </source>
</evidence>
<dbReference type="SMART" id="SM00248">
    <property type="entry name" value="ANK"/>
    <property type="match status" value="2"/>
</dbReference>
<dbReference type="EMBL" id="JBGBPQ010000006">
    <property type="protein sequence ID" value="KAL1522630.1"/>
    <property type="molecule type" value="Genomic_DNA"/>
</dbReference>
<name>A0AB34JKQ8_PRYPA</name>
<feature type="repeat" description="ANK" evidence="3">
    <location>
        <begin position="543"/>
        <end position="575"/>
    </location>
</feature>
<proteinExistence type="predicted"/>
<dbReference type="InterPro" id="IPR036770">
    <property type="entry name" value="Ankyrin_rpt-contain_sf"/>
</dbReference>
<comment type="caution">
    <text evidence="5">The sequence shown here is derived from an EMBL/GenBank/DDBJ whole genome shotgun (WGS) entry which is preliminary data.</text>
</comment>
<evidence type="ECO:0000256" key="2">
    <source>
        <dbReference type="ARBA" id="ARBA00023043"/>
    </source>
</evidence>
<feature type="compositionally biased region" description="Basic and acidic residues" evidence="4">
    <location>
        <begin position="222"/>
        <end position="246"/>
    </location>
</feature>